<dbReference type="AlphaFoldDB" id="A0A7S4ARL7"/>
<protein>
    <recommendedName>
        <fullName evidence="10">HTH myb-type domain-containing protein</fullName>
    </recommendedName>
</protein>
<dbReference type="EMBL" id="HBIX01024179">
    <property type="protein sequence ID" value="CAE0723984.1"/>
    <property type="molecule type" value="Transcribed_RNA"/>
</dbReference>
<dbReference type="InterPro" id="IPR009057">
    <property type="entry name" value="Homeodomain-like_sf"/>
</dbReference>
<feature type="domain" description="SANT" evidence="7">
    <location>
        <begin position="171"/>
        <end position="219"/>
    </location>
</feature>
<dbReference type="PROSITE" id="PS51293">
    <property type="entry name" value="SANT"/>
    <property type="match status" value="1"/>
</dbReference>
<dbReference type="PROSITE" id="PS50090">
    <property type="entry name" value="MYB_LIKE"/>
    <property type="match status" value="1"/>
</dbReference>
<feature type="compositionally biased region" description="Basic and acidic residues" evidence="5">
    <location>
        <begin position="429"/>
        <end position="446"/>
    </location>
</feature>
<dbReference type="CDD" id="cd00167">
    <property type="entry name" value="SANT"/>
    <property type="match status" value="1"/>
</dbReference>
<evidence type="ECO:0000259" key="6">
    <source>
        <dbReference type="PROSITE" id="PS50090"/>
    </source>
</evidence>
<dbReference type="Gene3D" id="1.10.10.60">
    <property type="entry name" value="Homeodomain-like"/>
    <property type="match status" value="1"/>
</dbReference>
<accession>A0A7S4ARL7</accession>
<feature type="region of interest" description="Disordered" evidence="5">
    <location>
        <begin position="1"/>
        <end position="37"/>
    </location>
</feature>
<sequence>MTNHHHHHRTERSATIKTRPHYHQRNPKHEPNSQRNPKHQFVHQFIRNYHYPPPPLPPPPLKTTTTTTTMEMEDRASSAAMLERQHTNHIAALMISNAKSFAANVPPPASSKAYESSISGVNTNGKNNMNNDPLGNSARSSDSSKSSNDENSNDDNIIKKGNGGRKMHTGRWSADEHKRFLAGLDQFGTGNWKKITDMVGTRSCTQIRTHAQKYFIALQKPVNDPNNESSGYSRKKSKMLIGAEHHLNSNIKTGSSAIITGYGGGGTPIHPSGIVPVTGTMGVVGGSVASSSKNNNCNPRSNSIGNSTTGQLIKQYWGPDGLRENTGLSGMEVLAHAAITGEKRIGMLTGPSASEEQQHRLRNLGGIHDHGMGHSQHQGHGHYTQYESSLDKACAELAVAELRKAARAKNAASVGNVGVQPSHASSSDEVSKEGKESAKRKLDDVRAAAVTSMHHDEQHKAAVKDTIDRKDVLDKLQAAAERQEFMRLRQEVKTMSQTILQLQQQSIESENRVMEAITDRRVTLNECKNLREINVQLKQELRRMVLLFEHSGGAQNGNSSALMAAATQGANVELMQARLTESELRYHTVTESLSRQTGVLTDQHRAILELNSQLEKERAKRQAVEFELKQTKKARGA</sequence>
<evidence type="ECO:0000256" key="1">
    <source>
        <dbReference type="ARBA" id="ARBA00023015"/>
    </source>
</evidence>
<evidence type="ECO:0000256" key="5">
    <source>
        <dbReference type="SAM" id="MobiDB-lite"/>
    </source>
</evidence>
<keyword evidence="2" id="KW-0804">Transcription</keyword>
<dbReference type="InterPro" id="IPR017884">
    <property type="entry name" value="SANT_dom"/>
</dbReference>
<feature type="coiled-coil region" evidence="4">
    <location>
        <begin position="485"/>
        <end position="540"/>
    </location>
</feature>
<dbReference type="SUPFAM" id="SSF46689">
    <property type="entry name" value="Homeodomain-like"/>
    <property type="match status" value="1"/>
</dbReference>
<keyword evidence="4" id="KW-0175">Coiled coil</keyword>
<dbReference type="GO" id="GO:0003677">
    <property type="term" value="F:DNA binding"/>
    <property type="evidence" value="ECO:0007669"/>
    <property type="project" value="InterPro"/>
</dbReference>
<organism evidence="9">
    <name type="scientific">Pseudo-nitzschia australis</name>
    <dbReference type="NCBI Taxonomy" id="44445"/>
    <lineage>
        <taxon>Eukaryota</taxon>
        <taxon>Sar</taxon>
        <taxon>Stramenopiles</taxon>
        <taxon>Ochrophyta</taxon>
        <taxon>Bacillariophyta</taxon>
        <taxon>Bacillariophyceae</taxon>
        <taxon>Bacillariophycidae</taxon>
        <taxon>Bacillariales</taxon>
        <taxon>Bacillariaceae</taxon>
        <taxon>Pseudo-nitzschia</taxon>
    </lineage>
</organism>
<evidence type="ECO:0008006" key="10">
    <source>
        <dbReference type="Google" id="ProtNLM"/>
    </source>
</evidence>
<feature type="domain" description="HTH myb-type" evidence="8">
    <location>
        <begin position="164"/>
        <end position="219"/>
    </location>
</feature>
<keyword evidence="3" id="KW-0539">Nucleus</keyword>
<feature type="compositionally biased region" description="Basic and acidic residues" evidence="5">
    <location>
        <begin position="453"/>
        <end position="464"/>
    </location>
</feature>
<feature type="region of interest" description="Disordered" evidence="5">
    <location>
        <begin position="365"/>
        <end position="384"/>
    </location>
</feature>
<name>A0A7S4ARL7_9STRA</name>
<dbReference type="InterPro" id="IPR001005">
    <property type="entry name" value="SANT/Myb"/>
</dbReference>
<dbReference type="PROSITE" id="PS51294">
    <property type="entry name" value="HTH_MYB"/>
    <property type="match status" value="1"/>
</dbReference>
<feature type="region of interest" description="Disordered" evidence="5">
    <location>
        <begin position="104"/>
        <end position="171"/>
    </location>
</feature>
<dbReference type="PANTHER" id="PTHR44042">
    <property type="entry name" value="DUPLICATED HOMEODOMAIN-LIKE SUPERFAMILY PROTEIN-RELATED"/>
    <property type="match status" value="1"/>
</dbReference>
<evidence type="ECO:0000259" key="7">
    <source>
        <dbReference type="PROSITE" id="PS51293"/>
    </source>
</evidence>
<evidence type="ECO:0000256" key="3">
    <source>
        <dbReference type="ARBA" id="ARBA00023242"/>
    </source>
</evidence>
<feature type="coiled-coil region" evidence="4">
    <location>
        <begin position="607"/>
        <end position="634"/>
    </location>
</feature>
<evidence type="ECO:0000256" key="2">
    <source>
        <dbReference type="ARBA" id="ARBA00023163"/>
    </source>
</evidence>
<dbReference type="NCBIfam" id="TIGR01557">
    <property type="entry name" value="myb_SHAQKYF"/>
    <property type="match status" value="1"/>
</dbReference>
<evidence type="ECO:0000313" key="9">
    <source>
        <dbReference type="EMBL" id="CAE0723984.1"/>
    </source>
</evidence>
<feature type="domain" description="Myb-like" evidence="6">
    <location>
        <begin position="164"/>
        <end position="215"/>
    </location>
</feature>
<gene>
    <name evidence="9" type="ORF">PAUS00366_LOCUS16740</name>
</gene>
<feature type="region of interest" description="Disordered" evidence="5">
    <location>
        <begin position="411"/>
        <end position="464"/>
    </location>
</feature>
<feature type="compositionally biased region" description="Low complexity" evidence="5">
    <location>
        <begin position="373"/>
        <end position="382"/>
    </location>
</feature>
<dbReference type="PANTHER" id="PTHR44042:SF67">
    <property type="entry name" value="MYB-LIKE PROTEIN I"/>
    <property type="match status" value="1"/>
</dbReference>
<dbReference type="InterPro" id="IPR006447">
    <property type="entry name" value="Myb_dom_plants"/>
</dbReference>
<proteinExistence type="predicted"/>
<reference evidence="9" key="1">
    <citation type="submission" date="2021-01" db="EMBL/GenBank/DDBJ databases">
        <authorList>
            <person name="Corre E."/>
            <person name="Pelletier E."/>
            <person name="Niang G."/>
            <person name="Scheremetjew M."/>
            <person name="Finn R."/>
            <person name="Kale V."/>
            <person name="Holt S."/>
            <person name="Cochrane G."/>
            <person name="Meng A."/>
            <person name="Brown T."/>
            <person name="Cohen L."/>
        </authorList>
    </citation>
    <scope>NUCLEOTIDE SEQUENCE</scope>
    <source>
        <strain evidence="9">10249 10 AB</strain>
    </source>
</reference>
<evidence type="ECO:0000256" key="4">
    <source>
        <dbReference type="SAM" id="Coils"/>
    </source>
</evidence>
<dbReference type="SMART" id="SM00717">
    <property type="entry name" value="SANT"/>
    <property type="match status" value="1"/>
</dbReference>
<dbReference type="InterPro" id="IPR017930">
    <property type="entry name" value="Myb_dom"/>
</dbReference>
<keyword evidence="1" id="KW-0805">Transcription regulation</keyword>
<feature type="compositionally biased region" description="Basic residues" evidence="5">
    <location>
        <begin position="1"/>
        <end position="10"/>
    </location>
</feature>
<evidence type="ECO:0000259" key="8">
    <source>
        <dbReference type="PROSITE" id="PS51294"/>
    </source>
</evidence>
<feature type="compositionally biased region" description="Low complexity" evidence="5">
    <location>
        <begin position="122"/>
        <end position="150"/>
    </location>
</feature>
<dbReference type="Pfam" id="PF00249">
    <property type="entry name" value="Myb_DNA-binding"/>
    <property type="match status" value="1"/>
</dbReference>